<dbReference type="RefSeq" id="XP_024085209.1">
    <property type="nucleotide sequence ID" value="XM_024229441.1"/>
</dbReference>
<dbReference type="RefSeq" id="XP_024085210.1">
    <property type="nucleotide sequence ID" value="XM_024229442.1"/>
</dbReference>
<feature type="compositionally biased region" description="Basic and acidic residues" evidence="1">
    <location>
        <begin position="1"/>
        <end position="21"/>
    </location>
</feature>
<proteinExistence type="predicted"/>
<dbReference type="AlphaFoldDB" id="A0A8I6SV02"/>
<name>A0A8I6SV02_CIMLE</name>
<organism evidence="2 3">
    <name type="scientific">Cimex lectularius</name>
    <name type="common">Bed bug</name>
    <name type="synonym">Acanthia lectularia</name>
    <dbReference type="NCBI Taxonomy" id="79782"/>
    <lineage>
        <taxon>Eukaryota</taxon>
        <taxon>Metazoa</taxon>
        <taxon>Ecdysozoa</taxon>
        <taxon>Arthropoda</taxon>
        <taxon>Hexapoda</taxon>
        <taxon>Insecta</taxon>
        <taxon>Pterygota</taxon>
        <taxon>Neoptera</taxon>
        <taxon>Paraneoptera</taxon>
        <taxon>Hemiptera</taxon>
        <taxon>Heteroptera</taxon>
        <taxon>Panheteroptera</taxon>
        <taxon>Cimicomorpha</taxon>
        <taxon>Cimicidae</taxon>
        <taxon>Cimex</taxon>
    </lineage>
</organism>
<sequence length="169" mass="19083">MMERSDQVEPMKRNSPERVKEGSASPPPRDQMASPSSPVMLATMTPVSVIEFQKEYEQHQPEHPQKIIYVQQDSDEIIMEGNQTFTTEIEDGTTPTYHGAPGATVLVLSELVEDMSPLLGLRFAFTLSIINQFSLTHFKAARLYNNLCMAGICKIFINFPVPLNYTIRF</sequence>
<dbReference type="EnsemblMetazoa" id="XM_024229442.1">
    <property type="protein sequence ID" value="XP_024085210.1"/>
    <property type="gene ID" value="LOC112127895"/>
</dbReference>
<dbReference type="GeneID" id="112127895"/>
<dbReference type="KEGG" id="clec:112127895"/>
<reference evidence="2" key="1">
    <citation type="submission" date="2022-01" db="UniProtKB">
        <authorList>
            <consortium name="EnsemblMetazoa"/>
        </authorList>
    </citation>
    <scope>IDENTIFICATION</scope>
</reference>
<feature type="region of interest" description="Disordered" evidence="1">
    <location>
        <begin position="1"/>
        <end position="37"/>
    </location>
</feature>
<evidence type="ECO:0000313" key="2">
    <source>
        <dbReference type="EnsemblMetazoa" id="XP_024085209.1"/>
    </source>
</evidence>
<protein>
    <submittedName>
        <fullName evidence="2">Uncharacterized protein</fullName>
    </submittedName>
</protein>
<dbReference type="EnsemblMetazoa" id="XM_024229441.1">
    <property type="protein sequence ID" value="XP_024085209.1"/>
    <property type="gene ID" value="LOC112127895"/>
</dbReference>
<evidence type="ECO:0000313" key="3">
    <source>
        <dbReference type="Proteomes" id="UP000494040"/>
    </source>
</evidence>
<evidence type="ECO:0000256" key="1">
    <source>
        <dbReference type="SAM" id="MobiDB-lite"/>
    </source>
</evidence>
<dbReference type="Proteomes" id="UP000494040">
    <property type="component" value="Unassembled WGS sequence"/>
</dbReference>
<dbReference type="OrthoDB" id="6630245at2759"/>
<accession>A0A8I6SV02</accession>
<keyword evidence="3" id="KW-1185">Reference proteome</keyword>